<dbReference type="FunCoup" id="A0A7I4CPW1">
    <property type="interactions" value="905"/>
</dbReference>
<evidence type="ECO:0000313" key="7">
    <source>
        <dbReference type="Proteomes" id="UP000006727"/>
    </source>
</evidence>
<keyword evidence="2 3" id="KW-0862">Zinc</keyword>
<keyword evidence="1 3" id="KW-0479">Metal-binding</keyword>
<dbReference type="CDD" id="cd09396">
    <property type="entry name" value="LIM_DA1"/>
    <property type="match status" value="1"/>
</dbReference>
<name>A0A7I4CPW1_PHYPA</name>
<feature type="domain" description="LIM zinc-binding" evidence="5">
    <location>
        <begin position="174"/>
        <end position="234"/>
    </location>
</feature>
<feature type="region of interest" description="Disordered" evidence="4">
    <location>
        <begin position="69"/>
        <end position="109"/>
    </location>
</feature>
<dbReference type="FunFam" id="2.10.110.10:FF:000167">
    <property type="entry name" value="Predicted protein"/>
    <property type="match status" value="1"/>
</dbReference>
<dbReference type="PANTHER" id="PTHR24209">
    <property type="entry name" value="PROTEIN DA1-RELATED 2"/>
    <property type="match status" value="1"/>
</dbReference>
<dbReference type="InterPro" id="IPR003903">
    <property type="entry name" value="UIM_dom"/>
</dbReference>
<dbReference type="CDD" id="cd08368">
    <property type="entry name" value="LIM"/>
    <property type="match status" value="1"/>
</dbReference>
<dbReference type="OMA" id="SVYRWPK"/>
<evidence type="ECO:0000259" key="5">
    <source>
        <dbReference type="PROSITE" id="PS50023"/>
    </source>
</evidence>
<reference evidence="6" key="3">
    <citation type="submission" date="2020-12" db="UniProtKB">
        <authorList>
            <consortium name="EnsemblPlants"/>
        </authorList>
    </citation>
    <scope>IDENTIFICATION</scope>
</reference>
<keyword evidence="3" id="KW-0440">LIM domain</keyword>
<dbReference type="GO" id="GO:0043130">
    <property type="term" value="F:ubiquitin binding"/>
    <property type="evidence" value="ECO:0000318"/>
    <property type="project" value="GO_Central"/>
</dbReference>
<proteinExistence type="predicted"/>
<dbReference type="Pfam" id="PF12315">
    <property type="entry name" value="DA1-like"/>
    <property type="match status" value="1"/>
</dbReference>
<dbReference type="AlphaFoldDB" id="A0A7I4CPW1"/>
<protein>
    <recommendedName>
        <fullName evidence="5">LIM zinc-binding domain-containing protein</fullName>
    </recommendedName>
</protein>
<organism evidence="6 7">
    <name type="scientific">Physcomitrium patens</name>
    <name type="common">Spreading-leaved earth moss</name>
    <name type="synonym">Physcomitrella patens</name>
    <dbReference type="NCBI Taxonomy" id="3218"/>
    <lineage>
        <taxon>Eukaryota</taxon>
        <taxon>Viridiplantae</taxon>
        <taxon>Streptophyta</taxon>
        <taxon>Embryophyta</taxon>
        <taxon>Bryophyta</taxon>
        <taxon>Bryophytina</taxon>
        <taxon>Bryopsida</taxon>
        <taxon>Funariidae</taxon>
        <taxon>Funariales</taxon>
        <taxon>Funariaceae</taxon>
        <taxon>Physcomitrium</taxon>
    </lineage>
</organism>
<gene>
    <name evidence="6" type="primary">LOC112277368</name>
</gene>
<dbReference type="PROSITE" id="PS50330">
    <property type="entry name" value="UIM"/>
    <property type="match status" value="1"/>
</dbReference>
<dbReference type="PROSITE" id="PS00478">
    <property type="entry name" value="LIM_DOMAIN_1"/>
    <property type="match status" value="1"/>
</dbReference>
<dbReference type="InterPro" id="IPR022087">
    <property type="entry name" value="DA1-like_dom"/>
</dbReference>
<sequence length="536" mass="60395">MAIVARRDRMGWGLSRASEGGRRGRECRGVGFSASYRYDQGFEYPRPEYMPRQSSGGWHGPNIFDDARPIGVGSSYSNDRHGYDRHHELRPPKYDRPSYERGEPSSEETDRAIAIALSEDEYQSAKRGGRPVNNLDEDEQLARAMQESLNFGHRDPYAYSSSYAPPPSRSSGMNVCAGCGESLGFGRFLSCLGKNWHPNCFCCKKCNNAIAEREFSVQGNEAYHRECYKEIFHPKCEVCNHFIPTNPAGLIEYRSHPFWNQKYCPRHERDGTPRCCSCDRIETGEPGTYISLAQITGAQGSLADDRKVCLECYDTIVVDNQACQPLYREILKYYRSINMPIAQEIPMLLVARSALNAARDGEKDGHTHNAETRGLCLSEEQTITTVYGGGKSRNPMRYLRTEKQKLTRHCEVTAILVLYGLPRLLTGSILAHELMHAWIRLQGNFRPMAPHVEEGICQVMSHIWLTAELKKLKGARSSSNSSAAIEARLGEFYLHQISSDSSPVYGDGFRHGMAAVQQFGLERVLDHLRLTGNFPL</sequence>
<dbReference type="Proteomes" id="UP000006727">
    <property type="component" value="Chromosome 25"/>
</dbReference>
<evidence type="ECO:0000313" key="6">
    <source>
        <dbReference type="EnsemblPlants" id="Pp3c25_330V3.3"/>
    </source>
</evidence>
<feature type="compositionally biased region" description="Basic and acidic residues" evidence="4">
    <location>
        <begin position="78"/>
        <end position="109"/>
    </location>
</feature>
<accession>A0A7I4CPW1</accession>
<reference evidence="6 7" key="2">
    <citation type="journal article" date="2018" name="Plant J.">
        <title>The Physcomitrella patens chromosome-scale assembly reveals moss genome structure and evolution.</title>
        <authorList>
            <person name="Lang D."/>
            <person name="Ullrich K.K."/>
            <person name="Murat F."/>
            <person name="Fuchs J."/>
            <person name="Jenkins J."/>
            <person name="Haas F.B."/>
            <person name="Piednoel M."/>
            <person name="Gundlach H."/>
            <person name="Van Bel M."/>
            <person name="Meyberg R."/>
            <person name="Vives C."/>
            <person name="Morata J."/>
            <person name="Symeonidi A."/>
            <person name="Hiss M."/>
            <person name="Muchero W."/>
            <person name="Kamisugi Y."/>
            <person name="Saleh O."/>
            <person name="Blanc G."/>
            <person name="Decker E.L."/>
            <person name="van Gessel N."/>
            <person name="Grimwood J."/>
            <person name="Hayes R.D."/>
            <person name="Graham S.W."/>
            <person name="Gunter L.E."/>
            <person name="McDaniel S.F."/>
            <person name="Hoernstein S.N.W."/>
            <person name="Larsson A."/>
            <person name="Li F.W."/>
            <person name="Perroud P.F."/>
            <person name="Phillips J."/>
            <person name="Ranjan P."/>
            <person name="Rokshar D.S."/>
            <person name="Rothfels C.J."/>
            <person name="Schneider L."/>
            <person name="Shu S."/>
            <person name="Stevenson D.W."/>
            <person name="Thummler F."/>
            <person name="Tillich M."/>
            <person name="Villarreal Aguilar J.C."/>
            <person name="Widiez T."/>
            <person name="Wong G.K."/>
            <person name="Wymore A."/>
            <person name="Zhang Y."/>
            <person name="Zimmer A.D."/>
            <person name="Quatrano R.S."/>
            <person name="Mayer K.F.X."/>
            <person name="Goodstein D."/>
            <person name="Casacuberta J.M."/>
            <person name="Vandepoele K."/>
            <person name="Reski R."/>
            <person name="Cuming A.C."/>
            <person name="Tuskan G.A."/>
            <person name="Maumus F."/>
            <person name="Salse J."/>
            <person name="Schmutz J."/>
            <person name="Rensing S.A."/>
        </authorList>
    </citation>
    <scope>NUCLEOTIDE SEQUENCE [LARGE SCALE GENOMIC DNA]</scope>
    <source>
        <strain evidence="6 7">cv. Gransden 2004</strain>
    </source>
</reference>
<evidence type="ECO:0000256" key="3">
    <source>
        <dbReference type="PROSITE-ProRule" id="PRU00125"/>
    </source>
</evidence>
<reference evidence="6 7" key="1">
    <citation type="journal article" date="2008" name="Science">
        <title>The Physcomitrella genome reveals evolutionary insights into the conquest of land by plants.</title>
        <authorList>
            <person name="Rensing S."/>
            <person name="Lang D."/>
            <person name="Zimmer A."/>
            <person name="Terry A."/>
            <person name="Salamov A."/>
            <person name="Shapiro H."/>
            <person name="Nishiyama T."/>
            <person name="Perroud P.-F."/>
            <person name="Lindquist E."/>
            <person name="Kamisugi Y."/>
            <person name="Tanahashi T."/>
            <person name="Sakakibara K."/>
            <person name="Fujita T."/>
            <person name="Oishi K."/>
            <person name="Shin-I T."/>
            <person name="Kuroki Y."/>
            <person name="Toyoda A."/>
            <person name="Suzuki Y."/>
            <person name="Hashimoto A."/>
            <person name="Yamaguchi K."/>
            <person name="Sugano A."/>
            <person name="Kohara Y."/>
            <person name="Fujiyama A."/>
            <person name="Anterola A."/>
            <person name="Aoki S."/>
            <person name="Ashton N."/>
            <person name="Barbazuk W.B."/>
            <person name="Barker E."/>
            <person name="Bennetzen J."/>
            <person name="Bezanilla M."/>
            <person name="Blankenship R."/>
            <person name="Cho S.H."/>
            <person name="Dutcher S."/>
            <person name="Estelle M."/>
            <person name="Fawcett J.A."/>
            <person name="Gundlach H."/>
            <person name="Hanada K."/>
            <person name="Heyl A."/>
            <person name="Hicks K.A."/>
            <person name="Hugh J."/>
            <person name="Lohr M."/>
            <person name="Mayer K."/>
            <person name="Melkozernov A."/>
            <person name="Murata T."/>
            <person name="Nelson D."/>
            <person name="Pils B."/>
            <person name="Prigge M."/>
            <person name="Reiss B."/>
            <person name="Renner T."/>
            <person name="Rombauts S."/>
            <person name="Rushton P."/>
            <person name="Sanderfoot A."/>
            <person name="Schween G."/>
            <person name="Shiu S.-H."/>
            <person name="Stueber K."/>
            <person name="Theodoulou F.L."/>
            <person name="Tu H."/>
            <person name="Van de Peer Y."/>
            <person name="Verrier P.J."/>
            <person name="Waters E."/>
            <person name="Wood A."/>
            <person name="Yang L."/>
            <person name="Cove D."/>
            <person name="Cuming A."/>
            <person name="Hasebe M."/>
            <person name="Lucas S."/>
            <person name="Mishler D.B."/>
            <person name="Reski R."/>
            <person name="Grigoriev I."/>
            <person name="Quatrano R.S."/>
            <person name="Boore J.L."/>
        </authorList>
    </citation>
    <scope>NUCLEOTIDE SEQUENCE [LARGE SCALE GENOMIC DNA]</scope>
    <source>
        <strain evidence="6 7">cv. Gransden 2004</strain>
    </source>
</reference>
<dbReference type="SUPFAM" id="SSF57716">
    <property type="entry name" value="Glucocorticoid receptor-like (DNA-binding domain)"/>
    <property type="match status" value="2"/>
</dbReference>
<dbReference type="EnsemblPlants" id="Pp3c25_330V3.3">
    <property type="protein sequence ID" value="Pp3c25_330V3.3"/>
    <property type="gene ID" value="Pp3c25_330"/>
</dbReference>
<evidence type="ECO:0000256" key="4">
    <source>
        <dbReference type="SAM" id="MobiDB-lite"/>
    </source>
</evidence>
<dbReference type="SMART" id="SM00132">
    <property type="entry name" value="LIM"/>
    <property type="match status" value="1"/>
</dbReference>
<dbReference type="Gramene" id="Pp3c25_330V3.3">
    <property type="protein sequence ID" value="Pp3c25_330V3.3"/>
    <property type="gene ID" value="Pp3c25_330"/>
</dbReference>
<dbReference type="InParanoid" id="A0A7I4CPW1"/>
<dbReference type="PROSITE" id="PS50023">
    <property type="entry name" value="LIM_DOMAIN_2"/>
    <property type="match status" value="1"/>
</dbReference>
<dbReference type="GO" id="GO:0046872">
    <property type="term" value="F:metal ion binding"/>
    <property type="evidence" value="ECO:0007669"/>
    <property type="project" value="UniProtKB-KW"/>
</dbReference>
<dbReference type="InterPro" id="IPR001781">
    <property type="entry name" value="Znf_LIM"/>
</dbReference>
<dbReference type="PANTHER" id="PTHR24209:SF7">
    <property type="entry name" value="PROTEIN DA1-RELATED 2"/>
    <property type="match status" value="1"/>
</dbReference>
<evidence type="ECO:0000256" key="2">
    <source>
        <dbReference type="ARBA" id="ARBA00022833"/>
    </source>
</evidence>
<dbReference type="EMBL" id="ABEU02000025">
    <property type="status" value="NOT_ANNOTATED_CDS"/>
    <property type="molecule type" value="Genomic_DNA"/>
</dbReference>
<dbReference type="Gene3D" id="2.10.110.10">
    <property type="entry name" value="Cysteine Rich Protein"/>
    <property type="match status" value="1"/>
</dbReference>
<dbReference type="Pfam" id="PF00412">
    <property type="entry name" value="LIM"/>
    <property type="match status" value="1"/>
</dbReference>
<keyword evidence="7" id="KW-1185">Reference proteome</keyword>
<evidence type="ECO:0000256" key="1">
    <source>
        <dbReference type="ARBA" id="ARBA00022723"/>
    </source>
</evidence>
<dbReference type="InterPro" id="IPR045218">
    <property type="entry name" value="DA1-like"/>
</dbReference>